<sequence>MIDELQFPFLAEKGHVISLVGGGGKTTLMYNMAAHGARKGWRVLTATTTHIQQPPGEVFAQTDADLFRLWERGSYAVAGTPAPGGKLTAPPQEQLERWMAIADLVLIEADGAKRMPCKAPAAHEPVLLPQCDIVLAVAGTSALEKPLEEVCFRAELAGPLLHVPGNTLLTPALLAKLLASEAGGRKAVGSRRFYAVINQVDTDERTALARQTAELLKKQYGVPCVLTHFEEGERA</sequence>
<dbReference type="EMBL" id="NMTR01000021">
    <property type="protein sequence ID" value="PDX60706.1"/>
    <property type="molecule type" value="Genomic_DNA"/>
</dbReference>
<reference evidence="1 2" key="1">
    <citation type="journal article" date="2017" name="Front. Microbiol.">
        <title>New Insights into the Diversity of the Genus Faecalibacterium.</title>
        <authorList>
            <person name="Benevides L."/>
            <person name="Burman S."/>
            <person name="Martin R."/>
            <person name="Robert V."/>
            <person name="Thomas M."/>
            <person name="Miquel S."/>
            <person name="Chain F."/>
            <person name="Sokol H."/>
            <person name="Bermudez-Humaran L.G."/>
            <person name="Morrison M."/>
            <person name="Langella P."/>
            <person name="Azevedo V.A."/>
            <person name="Chatel J.M."/>
            <person name="Soares S."/>
        </authorList>
    </citation>
    <scope>NUCLEOTIDE SEQUENCE [LARGE SCALE GENOMIC DNA]</scope>
    <source>
        <strain evidence="2">CNCM I-4541</strain>
    </source>
</reference>
<keyword evidence="2" id="KW-1185">Reference proteome</keyword>
<organism evidence="1 2">
    <name type="scientific">Faecalibacterium langellae</name>
    <dbReference type="NCBI Taxonomy" id="3435293"/>
    <lineage>
        <taxon>Bacteria</taxon>
        <taxon>Bacillati</taxon>
        <taxon>Bacillota</taxon>
        <taxon>Clostridia</taxon>
        <taxon>Eubacteriales</taxon>
        <taxon>Oscillospiraceae</taxon>
        <taxon>Faecalibacterium</taxon>
    </lineage>
</organism>
<protein>
    <submittedName>
        <fullName evidence="1">Hydroxylase</fullName>
    </submittedName>
</protein>
<evidence type="ECO:0000313" key="2">
    <source>
        <dbReference type="Proteomes" id="UP000220959"/>
    </source>
</evidence>
<comment type="caution">
    <text evidence="1">The sequence shown here is derived from an EMBL/GenBank/DDBJ whole genome shotgun (WGS) entry which is preliminary data.</text>
</comment>
<name>A0ACC9CXW2_9FIRM</name>
<gene>
    <name evidence="1" type="ORF">CGS49_12070</name>
</gene>
<accession>A0ACC9CXW2</accession>
<proteinExistence type="predicted"/>
<evidence type="ECO:0000313" key="1">
    <source>
        <dbReference type="EMBL" id="PDX60706.1"/>
    </source>
</evidence>
<dbReference type="Proteomes" id="UP000220959">
    <property type="component" value="Unassembled WGS sequence"/>
</dbReference>